<dbReference type="FunFam" id="3.40.50.1820:FF:000057">
    <property type="entry name" value="Lipase"/>
    <property type="match status" value="1"/>
</dbReference>
<dbReference type="AlphaFoldDB" id="A0A2H9THK5"/>
<gene>
    <name evidence="8" type="ORF">PSACC_02952</name>
</gene>
<protein>
    <submittedName>
        <fullName evidence="8">Alpha/beta-hydrolase</fullName>
    </submittedName>
</protein>
<evidence type="ECO:0000256" key="1">
    <source>
        <dbReference type="ARBA" id="ARBA00010701"/>
    </source>
</evidence>
<comment type="caution">
    <text evidence="8">The sequence shown here is derived from an EMBL/GenBank/DDBJ whole genome shotgun (WGS) entry which is preliminary data.</text>
</comment>
<feature type="domain" description="AB hydrolase-1" evidence="7">
    <location>
        <begin position="60"/>
        <end position="214"/>
    </location>
</feature>
<reference evidence="8 9" key="1">
    <citation type="submission" date="2016-10" db="EMBL/GenBank/DDBJ databases">
        <title>The genome of Paramicrosporidium saccamoebae is the missing link in understanding Cryptomycota and Microsporidia evolution.</title>
        <authorList>
            <person name="Quandt C.A."/>
            <person name="Beaudet D."/>
            <person name="Corsaro D."/>
            <person name="Michel R."/>
            <person name="Corradi N."/>
            <person name="James T."/>
        </authorList>
    </citation>
    <scope>NUCLEOTIDE SEQUENCE [LARGE SCALE GENOMIC DNA]</scope>
    <source>
        <strain evidence="8 9">KSL3</strain>
    </source>
</reference>
<sequence>MIRFHGYHCEEHLVVTADGYILLLHRVLPKEGRARHATVESTKSVFPSPASSVTGQTFAPPVLLLHGAMLSSEIWVCQHATDKNLAFALLDGGYDVWLANRRGTKYSQKHVYYKSSETRFWDYSLDETIMHDVPALTEYIISVNGHRTISLVGFSQGTAESFGALALNRKLQKRVNCVVGLSATAKPPTPSNSFILSMVHWSPELVFLVFGRKSMLRSVLFWQRLLSPRALAWGMDQAMYMLFGWTNRNILLHDRPNLYRHIFALSSVKQIVHWFQIMRAGRFQMFDDSPSKSHIVPEYPLCNIQTPGIVFLGGEDCLIDEQFVVENLLTATVHKMPGYEHMDTIWAHDANILVFPHILEFLQQHAPHHSSKVGRAEPSQLAWPPLSINAS</sequence>
<evidence type="ECO:0000259" key="7">
    <source>
        <dbReference type="Pfam" id="PF00561"/>
    </source>
</evidence>
<dbReference type="GO" id="GO:0016787">
    <property type="term" value="F:hydrolase activity"/>
    <property type="evidence" value="ECO:0007669"/>
    <property type="project" value="UniProtKB-KW"/>
</dbReference>
<evidence type="ECO:0000256" key="5">
    <source>
        <dbReference type="ARBA" id="ARBA00023098"/>
    </source>
</evidence>
<name>A0A2H9THK5_9FUNG</name>
<dbReference type="EMBL" id="MTSL01000184">
    <property type="protein sequence ID" value="PJF17238.1"/>
    <property type="molecule type" value="Genomic_DNA"/>
</dbReference>
<dbReference type="InterPro" id="IPR000073">
    <property type="entry name" value="AB_hydrolase_1"/>
</dbReference>
<keyword evidence="2" id="KW-0732">Signal</keyword>
<dbReference type="STRING" id="1246581.A0A2H9THK5"/>
<comment type="similarity">
    <text evidence="1">Belongs to the AB hydrolase superfamily. Lipase family.</text>
</comment>
<organism evidence="8 9">
    <name type="scientific">Paramicrosporidium saccamoebae</name>
    <dbReference type="NCBI Taxonomy" id="1246581"/>
    <lineage>
        <taxon>Eukaryota</taxon>
        <taxon>Fungi</taxon>
        <taxon>Fungi incertae sedis</taxon>
        <taxon>Cryptomycota</taxon>
        <taxon>Cryptomycota incertae sedis</taxon>
        <taxon>Paramicrosporidium</taxon>
    </lineage>
</organism>
<dbReference type="SUPFAM" id="SSF53474">
    <property type="entry name" value="alpha/beta-Hydrolases"/>
    <property type="match status" value="1"/>
</dbReference>
<dbReference type="GO" id="GO:0016042">
    <property type="term" value="P:lipid catabolic process"/>
    <property type="evidence" value="ECO:0007669"/>
    <property type="project" value="UniProtKB-KW"/>
</dbReference>
<dbReference type="Proteomes" id="UP000240830">
    <property type="component" value="Unassembled WGS sequence"/>
</dbReference>
<keyword evidence="9" id="KW-1185">Reference proteome</keyword>
<evidence type="ECO:0000313" key="8">
    <source>
        <dbReference type="EMBL" id="PJF17238.1"/>
    </source>
</evidence>
<proteinExistence type="inferred from homology"/>
<dbReference type="PANTHER" id="PTHR11005">
    <property type="entry name" value="LYSOSOMAL ACID LIPASE-RELATED"/>
    <property type="match status" value="1"/>
</dbReference>
<keyword evidence="4" id="KW-0442">Lipid degradation</keyword>
<dbReference type="InterPro" id="IPR029058">
    <property type="entry name" value="AB_hydrolase_fold"/>
</dbReference>
<keyword evidence="6" id="KW-0325">Glycoprotein</keyword>
<evidence type="ECO:0000256" key="6">
    <source>
        <dbReference type="ARBA" id="ARBA00023180"/>
    </source>
</evidence>
<dbReference type="Gene3D" id="3.40.50.1820">
    <property type="entry name" value="alpha/beta hydrolase"/>
    <property type="match status" value="1"/>
</dbReference>
<evidence type="ECO:0000256" key="4">
    <source>
        <dbReference type="ARBA" id="ARBA00022963"/>
    </source>
</evidence>
<dbReference type="Pfam" id="PF00561">
    <property type="entry name" value="Abhydrolase_1"/>
    <property type="match status" value="1"/>
</dbReference>
<evidence type="ECO:0000313" key="9">
    <source>
        <dbReference type="Proteomes" id="UP000240830"/>
    </source>
</evidence>
<dbReference type="OrthoDB" id="9974421at2759"/>
<keyword evidence="5" id="KW-0443">Lipid metabolism</keyword>
<evidence type="ECO:0000256" key="3">
    <source>
        <dbReference type="ARBA" id="ARBA00022801"/>
    </source>
</evidence>
<evidence type="ECO:0000256" key="2">
    <source>
        <dbReference type="ARBA" id="ARBA00022729"/>
    </source>
</evidence>
<keyword evidence="3 8" id="KW-0378">Hydrolase</keyword>
<accession>A0A2H9THK5</accession>